<feature type="compositionally biased region" description="Polar residues" evidence="1">
    <location>
        <begin position="280"/>
        <end position="296"/>
    </location>
</feature>
<organism evidence="2 3">
    <name type="scientific">Prorocentrum cordatum</name>
    <dbReference type="NCBI Taxonomy" id="2364126"/>
    <lineage>
        <taxon>Eukaryota</taxon>
        <taxon>Sar</taxon>
        <taxon>Alveolata</taxon>
        <taxon>Dinophyceae</taxon>
        <taxon>Prorocentrales</taxon>
        <taxon>Prorocentraceae</taxon>
        <taxon>Prorocentrum</taxon>
    </lineage>
</organism>
<name>A0ABN9R013_9DINO</name>
<feature type="compositionally biased region" description="Low complexity" evidence="1">
    <location>
        <begin position="883"/>
        <end position="898"/>
    </location>
</feature>
<feature type="region of interest" description="Disordered" evidence="1">
    <location>
        <begin position="150"/>
        <end position="199"/>
    </location>
</feature>
<feature type="region of interest" description="Disordered" evidence="1">
    <location>
        <begin position="217"/>
        <end position="236"/>
    </location>
</feature>
<feature type="region of interest" description="Disordered" evidence="1">
    <location>
        <begin position="322"/>
        <end position="345"/>
    </location>
</feature>
<feature type="compositionally biased region" description="Basic and acidic residues" evidence="1">
    <location>
        <begin position="217"/>
        <end position="231"/>
    </location>
</feature>
<comment type="caution">
    <text evidence="2">The sequence shown here is derived from an EMBL/GenBank/DDBJ whole genome shotgun (WGS) entry which is preliminary data.</text>
</comment>
<dbReference type="Proteomes" id="UP001189429">
    <property type="component" value="Unassembled WGS sequence"/>
</dbReference>
<evidence type="ECO:0000256" key="1">
    <source>
        <dbReference type="SAM" id="MobiDB-lite"/>
    </source>
</evidence>
<protein>
    <recommendedName>
        <fullName evidence="4">Integrase catalytic domain-containing protein</fullName>
    </recommendedName>
</protein>
<feature type="compositionally biased region" description="Pro residues" evidence="1">
    <location>
        <begin position="869"/>
        <end position="882"/>
    </location>
</feature>
<feature type="compositionally biased region" description="Basic and acidic residues" evidence="1">
    <location>
        <begin position="167"/>
        <end position="190"/>
    </location>
</feature>
<feature type="region of interest" description="Disordered" evidence="1">
    <location>
        <begin position="471"/>
        <end position="492"/>
    </location>
</feature>
<feature type="region of interest" description="Disordered" evidence="1">
    <location>
        <begin position="816"/>
        <end position="843"/>
    </location>
</feature>
<evidence type="ECO:0000313" key="2">
    <source>
        <dbReference type="EMBL" id="CAK0810872.1"/>
    </source>
</evidence>
<feature type="region of interest" description="Disordered" evidence="1">
    <location>
        <begin position="859"/>
        <end position="912"/>
    </location>
</feature>
<reference evidence="2" key="1">
    <citation type="submission" date="2023-10" db="EMBL/GenBank/DDBJ databases">
        <authorList>
            <person name="Chen Y."/>
            <person name="Shah S."/>
            <person name="Dougan E. K."/>
            <person name="Thang M."/>
            <person name="Chan C."/>
        </authorList>
    </citation>
    <scope>NUCLEOTIDE SEQUENCE [LARGE SCALE GENOMIC DNA]</scope>
</reference>
<dbReference type="EMBL" id="CAUYUJ010004758">
    <property type="protein sequence ID" value="CAK0810872.1"/>
    <property type="molecule type" value="Genomic_DNA"/>
</dbReference>
<accession>A0ABN9R013</accession>
<gene>
    <name evidence="2" type="ORF">PCOR1329_LOCUS15667</name>
</gene>
<evidence type="ECO:0008006" key="4">
    <source>
        <dbReference type="Google" id="ProtNLM"/>
    </source>
</evidence>
<sequence>MVANDKRYKDFFEKLDDKTSDQLDDATNAATSVDDVDWEDLSTQLYCMLELAVPEYSAGETIMRNVLHGEGGQAWIRLKGEYAPNEPGNVVARLRQLMSTQFVTNADVANEIEKLDLETSKYEKAAEEQLSDDIKKGILLGAQRSFDGDSMEIGALTGKPKGTGNGKGDKDEDNDHATNKFEPEAKDSPNHPRKWCSLFEKPNHVKDDRRKFKRENEAMADAKKKANDGQKQRRAMGAALAAGGGTLPGGLPPPPGCDGAGQHSQRLTRRAVHGEPQLPAPTSSGAAWRASTTPTVPSGMRGASGFIAEQGTIKPKYRFALSAEHSRPRARSAEPSGSRRSAGGDSVCVSGIRGVKGVAIDSGAQIAARPFDVLKYKGYVLAKSGIPKLRAIDGAEAQHCASANKMKLGADRGTCYLEYDEMMGGSSGGKRAARMASIGGLGESIGGLGEFIGEQLGEELCLNATRETLRAQGPATEARRQLPTALGPDPSENATLKAKALARPGQPSGEVSTQPKGDDEYPVVEMDFFLVATDEIARKYPMVNGYVVKVDDFRKLEHKGRGGLPATLDVVDCRSNAPGSLFGSKHMGDYKSHFVAKLIDSLGRATVILLADGENAIVALAGQVEKLRSHSTIARQGPAYSSKSTGHIEASNGAAAGLLRALRFSLETKLGCKLELSDSVLAFLANTVGWYTARFQPRSHGGSSCRYLFGRECAGEVAEVGEQVWHRIAARVAAGWGKFAARLAKGIWVGKSEFDDQRLVVDLQRGFSKARSVRRMPEELRWNAGLAKQIDVAPWAPVPERVRASIRKSTYITENMSNTYGPTDSCPKCTHGRGQHSEQCRQRSETIAQERLEAKLAEEARGGAAPGTPAAPGPAPQAPPRVPADARAAASSPAAAAPPTAPPPVAIASAYSAGPDFSGLRASCR</sequence>
<feature type="region of interest" description="Disordered" evidence="1">
    <location>
        <begin position="241"/>
        <end position="303"/>
    </location>
</feature>
<feature type="region of interest" description="Disordered" evidence="1">
    <location>
        <begin position="499"/>
        <end position="518"/>
    </location>
</feature>
<keyword evidence="3" id="KW-1185">Reference proteome</keyword>
<evidence type="ECO:0000313" key="3">
    <source>
        <dbReference type="Proteomes" id="UP001189429"/>
    </source>
</evidence>
<proteinExistence type="predicted"/>